<gene>
    <name evidence="3" type="ORF">ACFQO1_02490</name>
</gene>
<feature type="compositionally biased region" description="Basic and acidic residues" evidence="1">
    <location>
        <begin position="158"/>
        <end position="177"/>
    </location>
</feature>
<evidence type="ECO:0000313" key="4">
    <source>
        <dbReference type="Proteomes" id="UP001596415"/>
    </source>
</evidence>
<proteinExistence type="predicted"/>
<feature type="region of interest" description="Disordered" evidence="1">
    <location>
        <begin position="158"/>
        <end position="196"/>
    </location>
</feature>
<dbReference type="Proteomes" id="UP001596415">
    <property type="component" value="Unassembled WGS sequence"/>
</dbReference>
<dbReference type="Pfam" id="PF09697">
    <property type="entry name" value="Porph_ging"/>
    <property type="match status" value="1"/>
</dbReference>
<protein>
    <submittedName>
        <fullName evidence="3">GLPGLI family protein</fullName>
    </submittedName>
</protein>
<accession>A0ABW2MUU1</accession>
<evidence type="ECO:0000256" key="1">
    <source>
        <dbReference type="SAM" id="MobiDB-lite"/>
    </source>
</evidence>
<comment type="caution">
    <text evidence="3">The sequence shown here is derived from an EMBL/GenBank/DDBJ whole genome shotgun (WGS) entry which is preliminary data.</text>
</comment>
<feature type="chain" id="PRO_5045142880" evidence="2">
    <location>
        <begin position="19"/>
        <end position="302"/>
    </location>
</feature>
<evidence type="ECO:0000256" key="2">
    <source>
        <dbReference type="SAM" id="SignalP"/>
    </source>
</evidence>
<sequence length="302" mass="33827">MKKVLILALLLISTVSFAQTISGKAYYQSKTTVDTDQFGGGEMSEEMKKQIMERMKSFLEKTYILTFSGSESIYKEQEKLEAGSGFGGMGAMMGSFSAGAQYKNLKTNQILEEREFFGKKFLINDTITNLEWEVGKESKQIGQYLAIKATAVKKIDPNDFEMARPRGRRGERGRNRDAEEDSEKVADTTQTESEDPFDQIEIPKQVIVTAWFTPQIPVANGPGEYAGLPGLILELNVERTTILCSKITLNTKETESIEAPNKGEEVTRAEYNKIIKEKMEEMREQFRGRGGRGGGRGRFGGF</sequence>
<keyword evidence="4" id="KW-1185">Reference proteome</keyword>
<name>A0ABW2MUU1_9FLAO</name>
<feature type="signal peptide" evidence="2">
    <location>
        <begin position="1"/>
        <end position="18"/>
    </location>
</feature>
<dbReference type="EMBL" id="JBHTBN010000001">
    <property type="protein sequence ID" value="MFC7356541.1"/>
    <property type="molecule type" value="Genomic_DNA"/>
</dbReference>
<keyword evidence="2" id="KW-0732">Signal</keyword>
<reference evidence="4" key="1">
    <citation type="journal article" date="2019" name="Int. J. Syst. Evol. Microbiol.">
        <title>The Global Catalogue of Microorganisms (GCM) 10K type strain sequencing project: providing services to taxonomists for standard genome sequencing and annotation.</title>
        <authorList>
            <consortium name="The Broad Institute Genomics Platform"/>
            <consortium name="The Broad Institute Genome Sequencing Center for Infectious Disease"/>
            <person name="Wu L."/>
            <person name="Ma J."/>
        </authorList>
    </citation>
    <scope>NUCLEOTIDE SEQUENCE [LARGE SCALE GENOMIC DNA]</scope>
    <source>
        <strain evidence="4">CGMCC 1.16306</strain>
    </source>
</reference>
<organism evidence="3 4">
    <name type="scientific">Jejudonia soesokkakensis</name>
    <dbReference type="NCBI Taxonomy" id="1323432"/>
    <lineage>
        <taxon>Bacteria</taxon>
        <taxon>Pseudomonadati</taxon>
        <taxon>Bacteroidota</taxon>
        <taxon>Flavobacteriia</taxon>
        <taxon>Flavobacteriales</taxon>
        <taxon>Flavobacteriaceae</taxon>
        <taxon>Jejudonia</taxon>
    </lineage>
</organism>
<evidence type="ECO:0000313" key="3">
    <source>
        <dbReference type="EMBL" id="MFC7356541.1"/>
    </source>
</evidence>
<dbReference type="NCBIfam" id="TIGR01200">
    <property type="entry name" value="GLPGLI"/>
    <property type="match status" value="1"/>
</dbReference>
<dbReference type="InterPro" id="IPR005901">
    <property type="entry name" value="GLPGLI"/>
</dbReference>
<dbReference type="RefSeq" id="WP_380216384.1">
    <property type="nucleotide sequence ID" value="NZ_JBHTBN010000001.1"/>
</dbReference>